<keyword evidence="2" id="KW-1133">Transmembrane helix</keyword>
<feature type="transmembrane region" description="Helical" evidence="2">
    <location>
        <begin position="89"/>
        <end position="108"/>
    </location>
</feature>
<organism evidence="3 4">
    <name type="scientific">Curtobacterium luteum</name>
    <dbReference type="NCBI Taxonomy" id="33881"/>
    <lineage>
        <taxon>Bacteria</taxon>
        <taxon>Bacillati</taxon>
        <taxon>Actinomycetota</taxon>
        <taxon>Actinomycetes</taxon>
        <taxon>Micrococcales</taxon>
        <taxon>Microbacteriaceae</taxon>
        <taxon>Curtobacterium</taxon>
    </lineage>
</organism>
<dbReference type="Proteomes" id="UP000078252">
    <property type="component" value="Unassembled WGS sequence"/>
</dbReference>
<protein>
    <submittedName>
        <fullName evidence="3">Uncharacterized protein</fullName>
    </submittedName>
</protein>
<feature type="transmembrane region" description="Helical" evidence="2">
    <location>
        <begin position="32"/>
        <end position="51"/>
    </location>
</feature>
<feature type="compositionally biased region" description="Low complexity" evidence="1">
    <location>
        <begin position="7"/>
        <end position="23"/>
    </location>
</feature>
<feature type="transmembrane region" description="Helical" evidence="2">
    <location>
        <begin position="279"/>
        <end position="296"/>
    </location>
</feature>
<dbReference type="AlphaFoldDB" id="A0A175RRW3"/>
<feature type="transmembrane region" description="Helical" evidence="2">
    <location>
        <begin position="316"/>
        <end position="337"/>
    </location>
</feature>
<feature type="transmembrane region" description="Helical" evidence="2">
    <location>
        <begin position="182"/>
        <end position="204"/>
    </location>
</feature>
<dbReference type="RefSeq" id="WP_058725772.1">
    <property type="nucleotide sequence ID" value="NZ_LDQC01000048.1"/>
</dbReference>
<dbReference type="PATRIC" id="fig|33881.3.peg.2121"/>
<gene>
    <name evidence="3" type="ORF">NS184_08960</name>
</gene>
<accession>A0A175RRW3</accession>
<name>A0A175RRW3_9MICO</name>
<proteinExistence type="predicted"/>
<sequence length="395" mass="38899">MSHTTGHPAPLDHLPDAAAPRPRTSTPDRGRFAVLTAGTVVLATGIVLIVSEALPLLAGWVLPVVLTLLTVVFLVLGRRAAASGSTAAARAWAGWAGATATFGLFGLVNLVGLGGALVAVLLVAVAVNVGIALWFRSPVQFVVAQGLTLAWGVVAHVFGVVPVAVVVAGLVGSWWIRTVGAARSVVVATTVLLPVGVALVVHPLTHDGAAVDGADVAVLTGAVAVAVTAGSVVGRAPGVSTVWSTTRVTAVVVLVAQVVAGAVPVVASSLTSAAPWPSVLLAAAAVLGSAAVVVVARTRGGIVTVLVLCSLQLAELVLALAVGTAAASTAGLGGLLVLSVVTATRRRSVLAWVPVLVLPALWGAVVALPVLAVAGVLVVSGAVVATVLAPAGARR</sequence>
<keyword evidence="2" id="KW-0812">Transmembrane</keyword>
<evidence type="ECO:0000313" key="4">
    <source>
        <dbReference type="Proteomes" id="UP000078252"/>
    </source>
</evidence>
<feature type="region of interest" description="Disordered" evidence="1">
    <location>
        <begin position="1"/>
        <end position="26"/>
    </location>
</feature>
<feature type="transmembrane region" description="Helical" evidence="2">
    <location>
        <begin position="147"/>
        <end position="176"/>
    </location>
</feature>
<dbReference type="EMBL" id="LDQC01000048">
    <property type="protein sequence ID" value="KTR06470.1"/>
    <property type="molecule type" value="Genomic_DNA"/>
</dbReference>
<feature type="transmembrane region" description="Helical" evidence="2">
    <location>
        <begin position="374"/>
        <end position="393"/>
    </location>
</feature>
<comment type="caution">
    <text evidence="3">The sequence shown here is derived from an EMBL/GenBank/DDBJ whole genome shotgun (WGS) entry which is preliminary data.</text>
</comment>
<dbReference type="STRING" id="33881.NS184_08960"/>
<feature type="transmembrane region" description="Helical" evidence="2">
    <location>
        <begin position="57"/>
        <end position="77"/>
    </location>
</feature>
<feature type="transmembrane region" description="Helical" evidence="2">
    <location>
        <begin position="216"/>
        <end position="236"/>
    </location>
</feature>
<feature type="transmembrane region" description="Helical" evidence="2">
    <location>
        <begin position="349"/>
        <end position="368"/>
    </location>
</feature>
<feature type="transmembrane region" description="Helical" evidence="2">
    <location>
        <begin position="114"/>
        <end position="135"/>
    </location>
</feature>
<keyword evidence="2" id="KW-0472">Membrane</keyword>
<feature type="transmembrane region" description="Helical" evidence="2">
    <location>
        <begin position="248"/>
        <end position="267"/>
    </location>
</feature>
<evidence type="ECO:0000313" key="3">
    <source>
        <dbReference type="EMBL" id="KTR06470.1"/>
    </source>
</evidence>
<reference evidence="3 4" key="1">
    <citation type="journal article" date="2016" name="Front. Microbiol.">
        <title>Genomic Resource of Rice Seed Associated Bacteria.</title>
        <authorList>
            <person name="Midha S."/>
            <person name="Bansal K."/>
            <person name="Sharma S."/>
            <person name="Kumar N."/>
            <person name="Patil P.P."/>
            <person name="Chaudhry V."/>
            <person name="Patil P.B."/>
        </authorList>
    </citation>
    <scope>NUCLEOTIDE SEQUENCE [LARGE SCALE GENOMIC DNA]</scope>
    <source>
        <strain evidence="3 4">NS184</strain>
    </source>
</reference>
<evidence type="ECO:0000256" key="1">
    <source>
        <dbReference type="SAM" id="MobiDB-lite"/>
    </source>
</evidence>
<evidence type="ECO:0000256" key="2">
    <source>
        <dbReference type="SAM" id="Phobius"/>
    </source>
</evidence>